<dbReference type="PROSITE" id="PS51273">
    <property type="entry name" value="GATASE_TYPE_1"/>
    <property type="match status" value="1"/>
</dbReference>
<dbReference type="PANTHER" id="PTHR42695">
    <property type="entry name" value="GLUTAMINE AMIDOTRANSFERASE YLR126C-RELATED"/>
    <property type="match status" value="1"/>
</dbReference>
<dbReference type="OrthoDB" id="7388at2157"/>
<feature type="domain" description="Glutamine amidotransferase" evidence="1">
    <location>
        <begin position="53"/>
        <end position="199"/>
    </location>
</feature>
<dbReference type="CDD" id="cd01741">
    <property type="entry name" value="GATase1_1"/>
    <property type="match status" value="1"/>
</dbReference>
<evidence type="ECO:0000313" key="2">
    <source>
        <dbReference type="EMBL" id="VFJ15034.1"/>
    </source>
</evidence>
<dbReference type="EMBL" id="LR216287">
    <property type="protein sequence ID" value="VFJ15034.1"/>
    <property type="molecule type" value="Genomic_DNA"/>
</dbReference>
<dbReference type="SUPFAM" id="SSF52317">
    <property type="entry name" value="Class I glutamine amidotransferase-like"/>
    <property type="match status" value="1"/>
</dbReference>
<name>A0A484IBA0_9ARCH</name>
<evidence type="ECO:0000259" key="1">
    <source>
        <dbReference type="Pfam" id="PF00117"/>
    </source>
</evidence>
<dbReference type="GeneID" id="39421853"/>
<evidence type="ECO:0000313" key="3">
    <source>
        <dbReference type="Proteomes" id="UP000294299"/>
    </source>
</evidence>
<dbReference type="Proteomes" id="UP000294299">
    <property type="component" value="Chromosome NFRAN"/>
</dbReference>
<sequence length="252" mass="28807">METWLYNVFNDDNGKCLLELGSTNQILCIRNIEFETLGNFKDYLLDDGYKIIDIIANKNSIESVKLSQYDGVFILGGPMSVNDNHDYLVREKNLIRSAIENEVPLFGICLGSQLVASACGGSVYKGSRKEIGWRYVDITDDGTKSIFRDLPNQKVQVFHWHGDTFVLPTGSTVLAKSDLYIQAFSFKTAVGVQFHLEVDEEMVKNWSNKYQHELKSENISKKTLIYNQDKNFIGLKKISKRVYENFKFGLEK</sequence>
<proteinExistence type="predicted"/>
<dbReference type="InterPro" id="IPR029062">
    <property type="entry name" value="Class_I_gatase-like"/>
</dbReference>
<organism evidence="2 3">
    <name type="scientific">Candidatus Nitrosocosmicus franklandianus</name>
    <dbReference type="NCBI Taxonomy" id="1798806"/>
    <lineage>
        <taxon>Archaea</taxon>
        <taxon>Nitrososphaerota</taxon>
        <taxon>Nitrososphaeria</taxon>
        <taxon>Nitrososphaerales</taxon>
        <taxon>Nitrososphaeraceae</taxon>
        <taxon>Candidatus Nitrosocosmicus</taxon>
    </lineage>
</organism>
<dbReference type="InterPro" id="IPR044992">
    <property type="entry name" value="ChyE-like"/>
</dbReference>
<dbReference type="Pfam" id="PF00117">
    <property type="entry name" value="GATase"/>
    <property type="match status" value="1"/>
</dbReference>
<keyword evidence="3" id="KW-1185">Reference proteome</keyword>
<dbReference type="GO" id="GO:0005829">
    <property type="term" value="C:cytosol"/>
    <property type="evidence" value="ECO:0007669"/>
    <property type="project" value="TreeGrafter"/>
</dbReference>
<dbReference type="PRINTS" id="PR00099">
    <property type="entry name" value="CPSGATASE"/>
</dbReference>
<reference evidence="2 3" key="1">
    <citation type="submission" date="2019-02" db="EMBL/GenBank/DDBJ databases">
        <authorList>
            <person name="Lehtovirta-Morley E L."/>
        </authorList>
    </citation>
    <scope>NUCLEOTIDE SEQUENCE [LARGE SCALE GENOMIC DNA]</scope>
    <source>
        <strain evidence="2">NFRAN1</strain>
    </source>
</reference>
<dbReference type="InterPro" id="IPR017926">
    <property type="entry name" value="GATASE"/>
</dbReference>
<dbReference type="PANTHER" id="PTHR42695:SF5">
    <property type="entry name" value="GLUTAMINE AMIDOTRANSFERASE YLR126C-RELATED"/>
    <property type="match status" value="1"/>
</dbReference>
<dbReference type="EC" id="6.3.5.2" evidence="2"/>
<accession>A0A484IBA0</accession>
<dbReference type="Gene3D" id="3.40.50.880">
    <property type="match status" value="1"/>
</dbReference>
<dbReference type="RefSeq" id="WP_172602319.1">
    <property type="nucleotide sequence ID" value="NZ_LR216287.1"/>
</dbReference>
<dbReference type="AlphaFoldDB" id="A0A484IBA0"/>
<dbReference type="KEGG" id="nfn:NFRAN_2711"/>
<gene>
    <name evidence="2" type="primary">guaA</name>
    <name evidence="2" type="ORF">NFRAN_2711</name>
</gene>
<dbReference type="GO" id="GO:0003922">
    <property type="term" value="F:GMP synthase (glutamine-hydrolyzing) activity"/>
    <property type="evidence" value="ECO:0007669"/>
    <property type="project" value="UniProtKB-EC"/>
</dbReference>
<keyword evidence="2" id="KW-0436">Ligase</keyword>
<protein>
    <submittedName>
        <fullName evidence="2">GMP synthase (Glutamine-hydrolyzing)</fullName>
        <ecNumber evidence="2">6.3.5.2</ecNumber>
    </submittedName>
</protein>